<evidence type="ECO:0000256" key="1">
    <source>
        <dbReference type="SAM" id="MobiDB-lite"/>
    </source>
</evidence>
<name>A0A484KFN2_9ASTE</name>
<evidence type="ECO:0000313" key="3">
    <source>
        <dbReference type="Proteomes" id="UP000595140"/>
    </source>
</evidence>
<organism evidence="2 3">
    <name type="scientific">Cuscuta campestris</name>
    <dbReference type="NCBI Taxonomy" id="132261"/>
    <lineage>
        <taxon>Eukaryota</taxon>
        <taxon>Viridiplantae</taxon>
        <taxon>Streptophyta</taxon>
        <taxon>Embryophyta</taxon>
        <taxon>Tracheophyta</taxon>
        <taxon>Spermatophyta</taxon>
        <taxon>Magnoliopsida</taxon>
        <taxon>eudicotyledons</taxon>
        <taxon>Gunneridae</taxon>
        <taxon>Pentapetalae</taxon>
        <taxon>asterids</taxon>
        <taxon>lamiids</taxon>
        <taxon>Solanales</taxon>
        <taxon>Convolvulaceae</taxon>
        <taxon>Cuscuteae</taxon>
        <taxon>Cuscuta</taxon>
        <taxon>Cuscuta subgen. Grammica</taxon>
        <taxon>Cuscuta sect. Cleistogrammica</taxon>
    </lineage>
</organism>
<protein>
    <submittedName>
        <fullName evidence="2">Uncharacterized protein</fullName>
    </submittedName>
</protein>
<reference evidence="2 3" key="1">
    <citation type="submission" date="2018-04" db="EMBL/GenBank/DDBJ databases">
        <authorList>
            <person name="Vogel A."/>
        </authorList>
    </citation>
    <scope>NUCLEOTIDE SEQUENCE [LARGE SCALE GENOMIC DNA]</scope>
</reference>
<dbReference type="AlphaFoldDB" id="A0A484KFN2"/>
<sequence>MMMMMMTRLPEEARSPLSPTRVAGGCRRRCRPVTTSTFFPETPRQTVTCTGKSLCAGRHGGHYSRLSRSSNGFNSRSRVRLCPIRSCEPTSLRWRMSCGSRTGYRTRPLGFHLVKLADPSPLAAIPIVARTPAPAPAVTAAVTPAPAIAPAATPASAVTSTAACSTTPFWAWAVASSAASTWQVPSIRKAAASAAAATP</sequence>
<evidence type="ECO:0000313" key="2">
    <source>
        <dbReference type="EMBL" id="VFQ64613.1"/>
    </source>
</evidence>
<keyword evidence="3" id="KW-1185">Reference proteome</keyword>
<gene>
    <name evidence="2" type="ORF">CCAM_LOCUS6389</name>
</gene>
<proteinExistence type="predicted"/>
<dbReference type="Proteomes" id="UP000595140">
    <property type="component" value="Unassembled WGS sequence"/>
</dbReference>
<feature type="region of interest" description="Disordered" evidence="1">
    <location>
        <begin position="1"/>
        <end position="25"/>
    </location>
</feature>
<dbReference type="EMBL" id="OOIL02000416">
    <property type="protein sequence ID" value="VFQ64613.1"/>
    <property type="molecule type" value="Genomic_DNA"/>
</dbReference>
<accession>A0A484KFN2</accession>